<evidence type="ECO:0000313" key="2">
    <source>
        <dbReference type="Proteomes" id="UP000198736"/>
    </source>
</evidence>
<keyword evidence="2" id="KW-1185">Reference proteome</keyword>
<sequence length="85" mass="9490">MIEDELRTKGRWEGQLVHVLRDGSRVRVVSHWVTEQSPHLHDGSINVIEVNSPLNASSGSFREELLSLLNQSKCPNGQSACPRLS</sequence>
<proteinExistence type="predicted"/>
<reference evidence="2" key="1">
    <citation type="submission" date="2015-10" db="EMBL/GenBank/DDBJ databases">
        <authorList>
            <person name="Luecker S."/>
            <person name="Luecker S."/>
        </authorList>
    </citation>
    <scope>NUCLEOTIDE SEQUENCE [LARGE SCALE GENOMIC DNA]</scope>
</reference>
<dbReference type="AlphaFoldDB" id="A0A0S4LHU4"/>
<evidence type="ECO:0000313" key="1">
    <source>
        <dbReference type="EMBL" id="CUS36221.1"/>
    </source>
</evidence>
<protein>
    <submittedName>
        <fullName evidence="1">Uncharacterized protein</fullName>
    </submittedName>
</protein>
<dbReference type="EMBL" id="CZPZ01000014">
    <property type="protein sequence ID" value="CUS36221.1"/>
    <property type="molecule type" value="Genomic_DNA"/>
</dbReference>
<name>A0A0S4LHU4_9BACT</name>
<dbReference type="Proteomes" id="UP000198736">
    <property type="component" value="Unassembled WGS sequence"/>
</dbReference>
<accession>A0A0S4LHU4</accession>
<gene>
    <name evidence="1" type="ORF">COMA2_210024</name>
</gene>
<organism evidence="1 2">
    <name type="scientific">Candidatus Nitrospira nitrificans</name>
    <dbReference type="NCBI Taxonomy" id="1742973"/>
    <lineage>
        <taxon>Bacteria</taxon>
        <taxon>Pseudomonadati</taxon>
        <taxon>Nitrospirota</taxon>
        <taxon>Nitrospiria</taxon>
        <taxon>Nitrospirales</taxon>
        <taxon>Nitrospiraceae</taxon>
        <taxon>Nitrospira</taxon>
    </lineage>
</organism>
<dbReference type="STRING" id="1742973.COMA2_210024"/>